<evidence type="ECO:0000256" key="7">
    <source>
        <dbReference type="SAM" id="Phobius"/>
    </source>
</evidence>
<comment type="caution">
    <text evidence="8">The sequence shown here is derived from an EMBL/GenBank/DDBJ whole genome shotgun (WGS) entry which is preliminary data.</text>
</comment>
<feature type="transmembrane region" description="Helical" evidence="7">
    <location>
        <begin position="384"/>
        <end position="402"/>
    </location>
</feature>
<dbReference type="PANTHER" id="PTHR30250">
    <property type="entry name" value="PST FAMILY PREDICTED COLANIC ACID TRANSPORTER"/>
    <property type="match status" value="1"/>
</dbReference>
<protein>
    <submittedName>
        <fullName evidence="8">Teichuronic acid biosynthesis protein TuaB</fullName>
    </submittedName>
</protein>
<feature type="transmembrane region" description="Helical" evidence="7">
    <location>
        <begin position="147"/>
        <end position="167"/>
    </location>
</feature>
<evidence type="ECO:0000256" key="2">
    <source>
        <dbReference type="ARBA" id="ARBA00007430"/>
    </source>
</evidence>
<proteinExistence type="inferred from homology"/>
<evidence type="ECO:0000256" key="1">
    <source>
        <dbReference type="ARBA" id="ARBA00004651"/>
    </source>
</evidence>
<dbReference type="AlphaFoldDB" id="A0A8J3E2J6"/>
<feature type="transmembrane region" description="Helical" evidence="7">
    <location>
        <begin position="12"/>
        <end position="33"/>
    </location>
</feature>
<reference evidence="8" key="1">
    <citation type="journal article" date="2014" name="Int. J. Syst. Evol. Microbiol.">
        <title>Complete genome sequence of Corynebacterium casei LMG S-19264T (=DSM 44701T), isolated from a smear-ripened cheese.</title>
        <authorList>
            <consortium name="US DOE Joint Genome Institute (JGI-PGF)"/>
            <person name="Walter F."/>
            <person name="Albersmeier A."/>
            <person name="Kalinowski J."/>
            <person name="Ruckert C."/>
        </authorList>
    </citation>
    <scope>NUCLEOTIDE SEQUENCE</scope>
    <source>
        <strain evidence="8">CGMCC 1.15725</strain>
    </source>
</reference>
<keyword evidence="4 7" id="KW-0812">Transmembrane</keyword>
<accession>A0A8J3E2J6</accession>
<dbReference type="CDD" id="cd13127">
    <property type="entry name" value="MATE_tuaB_like"/>
    <property type="match status" value="1"/>
</dbReference>
<dbReference type="GO" id="GO:0005886">
    <property type="term" value="C:plasma membrane"/>
    <property type="evidence" value="ECO:0007669"/>
    <property type="project" value="UniProtKB-SubCell"/>
</dbReference>
<evidence type="ECO:0000313" key="8">
    <source>
        <dbReference type="EMBL" id="GGE99186.1"/>
    </source>
</evidence>
<dbReference type="NCBIfam" id="NF007773">
    <property type="entry name" value="PRK10459.1"/>
    <property type="match status" value="1"/>
</dbReference>
<keyword evidence="5 7" id="KW-1133">Transmembrane helix</keyword>
<feature type="transmembrane region" description="Helical" evidence="7">
    <location>
        <begin position="79"/>
        <end position="106"/>
    </location>
</feature>
<dbReference type="Proteomes" id="UP000646365">
    <property type="component" value="Unassembled WGS sequence"/>
</dbReference>
<sequence length="481" mass="51941">MSLRVKALKSVRWTAATTVSNIAARFGVTLFAARMLPPFELGLFAIVNLVLGFAYIFADAGVTQGIIAKQDADGRQLSSLYWFNLLFGCGVAALFAVLAPVIAYGYRQPELIGMLLVAAANFAVAPIGQTFQALLQKNLQFERLGRVELGANLLSAASAAALLWAGVGIYALVLSQLLTATLRSLFLWLAGRSLIKIEFRLHYAEIRHFMQFGLFQVGDRAVNYINLRLDQFLIGALLGPQPLGYYNMAWMLIVEPVYRINPIITNVAFPVFAKKQNDPSALKRGFLVVTKLLSTTNAPLLFGFAAIAPHAVPLLLGDKWVPAIPLVELCSIIAMARTINNPVGSLILAVGRADRSFYWTLVQFAIQVPVYAGCLAAFGLLPATWVLVGINLLVVLAVYRWLIEPVLGPVFKEYVASFAPAITLALGMGLLVRLVDTQGLVAGVPLLLLELAVGAVAYGGLTLAFRRNDVGLIAGLLSSRA</sequence>
<keyword evidence="3" id="KW-1003">Cell membrane</keyword>
<feature type="transmembrane region" description="Helical" evidence="7">
    <location>
        <begin position="357"/>
        <end position="378"/>
    </location>
</feature>
<keyword evidence="6 7" id="KW-0472">Membrane</keyword>
<keyword evidence="9" id="KW-1185">Reference proteome</keyword>
<dbReference type="EMBL" id="BMJQ01000001">
    <property type="protein sequence ID" value="GGE99186.1"/>
    <property type="molecule type" value="Genomic_DNA"/>
</dbReference>
<feature type="transmembrane region" description="Helical" evidence="7">
    <location>
        <begin position="39"/>
        <end position="58"/>
    </location>
</feature>
<dbReference type="InterPro" id="IPR050833">
    <property type="entry name" value="Poly_Biosynth_Transport"/>
</dbReference>
<feature type="transmembrane region" description="Helical" evidence="7">
    <location>
        <begin position="112"/>
        <end position="135"/>
    </location>
</feature>
<evidence type="ECO:0000256" key="4">
    <source>
        <dbReference type="ARBA" id="ARBA00022692"/>
    </source>
</evidence>
<feature type="transmembrane region" description="Helical" evidence="7">
    <location>
        <begin position="440"/>
        <end position="461"/>
    </location>
</feature>
<evidence type="ECO:0000256" key="3">
    <source>
        <dbReference type="ARBA" id="ARBA00022475"/>
    </source>
</evidence>
<comment type="similarity">
    <text evidence="2">Belongs to the polysaccharide synthase family.</text>
</comment>
<feature type="transmembrane region" description="Helical" evidence="7">
    <location>
        <begin position="414"/>
        <end position="434"/>
    </location>
</feature>
<comment type="subcellular location">
    <subcellularLocation>
        <location evidence="1">Cell membrane</location>
        <topology evidence="1">Multi-pass membrane protein</topology>
    </subcellularLocation>
</comment>
<dbReference type="Pfam" id="PF13440">
    <property type="entry name" value="Polysacc_synt_3"/>
    <property type="match status" value="1"/>
</dbReference>
<name>A0A8J3E2J6_9PROT</name>
<feature type="transmembrane region" description="Helical" evidence="7">
    <location>
        <begin position="285"/>
        <end position="308"/>
    </location>
</feature>
<evidence type="ECO:0000256" key="5">
    <source>
        <dbReference type="ARBA" id="ARBA00022989"/>
    </source>
</evidence>
<dbReference type="RefSeq" id="WP_189041298.1">
    <property type="nucleotide sequence ID" value="NZ_BMJQ01000001.1"/>
</dbReference>
<evidence type="ECO:0000313" key="9">
    <source>
        <dbReference type="Proteomes" id="UP000646365"/>
    </source>
</evidence>
<dbReference type="PANTHER" id="PTHR30250:SF10">
    <property type="entry name" value="LIPOPOLYSACCHARIDE BIOSYNTHESIS PROTEIN WZXC"/>
    <property type="match status" value="1"/>
</dbReference>
<reference evidence="8" key="2">
    <citation type="submission" date="2020-09" db="EMBL/GenBank/DDBJ databases">
        <authorList>
            <person name="Sun Q."/>
            <person name="Zhou Y."/>
        </authorList>
    </citation>
    <scope>NUCLEOTIDE SEQUENCE</scope>
    <source>
        <strain evidence="8">CGMCC 1.15725</strain>
    </source>
</reference>
<gene>
    <name evidence="8" type="primary">tuaB</name>
    <name evidence="8" type="ORF">GCM10011611_00910</name>
</gene>
<organism evidence="8 9">
    <name type="scientific">Aliidongia dinghuensis</name>
    <dbReference type="NCBI Taxonomy" id="1867774"/>
    <lineage>
        <taxon>Bacteria</taxon>
        <taxon>Pseudomonadati</taxon>
        <taxon>Pseudomonadota</taxon>
        <taxon>Alphaproteobacteria</taxon>
        <taxon>Rhodospirillales</taxon>
        <taxon>Dongiaceae</taxon>
        <taxon>Aliidongia</taxon>
    </lineage>
</organism>
<evidence type="ECO:0000256" key="6">
    <source>
        <dbReference type="ARBA" id="ARBA00023136"/>
    </source>
</evidence>